<proteinExistence type="predicted"/>
<feature type="region of interest" description="Disordered" evidence="2">
    <location>
        <begin position="628"/>
        <end position="651"/>
    </location>
</feature>
<keyword evidence="4" id="KW-1185">Reference proteome</keyword>
<name>A0ABQ8F7Z7_9FUNG</name>
<feature type="coiled-coil region" evidence="1">
    <location>
        <begin position="738"/>
        <end position="800"/>
    </location>
</feature>
<evidence type="ECO:0008006" key="5">
    <source>
        <dbReference type="Google" id="ProtNLM"/>
    </source>
</evidence>
<keyword evidence="1" id="KW-0175">Coiled coil</keyword>
<dbReference type="Proteomes" id="UP001648503">
    <property type="component" value="Unassembled WGS sequence"/>
</dbReference>
<evidence type="ECO:0000313" key="3">
    <source>
        <dbReference type="EMBL" id="KAH6593830.1"/>
    </source>
</evidence>
<feature type="compositionally biased region" description="Basic and acidic residues" evidence="2">
    <location>
        <begin position="628"/>
        <end position="642"/>
    </location>
</feature>
<evidence type="ECO:0000313" key="4">
    <source>
        <dbReference type="Proteomes" id="UP001648503"/>
    </source>
</evidence>
<comment type="caution">
    <text evidence="3">The sequence shown here is derived from an EMBL/GenBank/DDBJ whole genome shotgun (WGS) entry which is preliminary data.</text>
</comment>
<protein>
    <recommendedName>
        <fullName evidence="5">Centrosomal protein of 70 kDa</fullName>
    </recommendedName>
</protein>
<evidence type="ECO:0000256" key="2">
    <source>
        <dbReference type="SAM" id="MobiDB-lite"/>
    </source>
</evidence>
<dbReference type="EMBL" id="JAFCIX010000344">
    <property type="protein sequence ID" value="KAH6593830.1"/>
    <property type="molecule type" value="Genomic_DNA"/>
</dbReference>
<feature type="coiled-coil region" evidence="1">
    <location>
        <begin position="504"/>
        <end position="608"/>
    </location>
</feature>
<accession>A0ABQ8F7Z7</accession>
<feature type="coiled-coil region" evidence="1">
    <location>
        <begin position="388"/>
        <end position="415"/>
    </location>
</feature>
<feature type="coiled-coil region" evidence="1">
    <location>
        <begin position="669"/>
        <end position="703"/>
    </location>
</feature>
<organism evidence="3 4">
    <name type="scientific">Batrachochytrium salamandrivorans</name>
    <dbReference type="NCBI Taxonomy" id="1357716"/>
    <lineage>
        <taxon>Eukaryota</taxon>
        <taxon>Fungi</taxon>
        <taxon>Fungi incertae sedis</taxon>
        <taxon>Chytridiomycota</taxon>
        <taxon>Chytridiomycota incertae sedis</taxon>
        <taxon>Chytridiomycetes</taxon>
        <taxon>Rhizophydiales</taxon>
        <taxon>Rhizophydiales incertae sedis</taxon>
        <taxon>Batrachochytrium</taxon>
    </lineage>
</organism>
<reference evidence="3 4" key="1">
    <citation type="submission" date="2021-02" db="EMBL/GenBank/DDBJ databases">
        <title>Variation within the Batrachochytrium salamandrivorans European outbreak.</title>
        <authorList>
            <person name="Kelly M."/>
            <person name="Pasmans F."/>
            <person name="Shea T.P."/>
            <person name="Munoz J.F."/>
            <person name="Carranza S."/>
            <person name="Cuomo C.A."/>
            <person name="Martel A."/>
        </authorList>
    </citation>
    <scope>NUCLEOTIDE SEQUENCE [LARGE SCALE GENOMIC DNA]</scope>
    <source>
        <strain evidence="3 4">AMFP18/2</strain>
    </source>
</reference>
<sequence length="1019" mass="113747">MHRWRSACGLIKVIREHSTCPHISSLLMEFILDDSSDPALLPSPKYQQTEHHALSLEQDEAGISSIFSERDTNGSSNTGHHDTRLLGLLSRMDRLGRLDSFNPSELSVTRYPSAILDNRPTGIAVASSSYIYPGVISNTRVLSSGHQPTPSSRHPPVEAISAASTSYGDPLGGIYSTSGLLEDCGSSSNTISSRSDLVMVTGANSTDSLISLPASTTTSFNNMASSTTADSQMDLRTVPTATALDSESVSDVSVSSTNRLIPGTSSVTPISGYQSGTSNLRLGLARPRTHESLERQMQLLRLSNQELIAANQASTQSYESRIKDLSNLISDTQAQSTNTGQLLLEKTQQIEYLQNQLQRHVLEGSKKDAGISWTDSSTSESALNTHLNTELLRENSQLRDQLAASREEVDHLRLLVDIGSGRCKPEYSDTPSKLENTSLESSAAGGRAVSYEVGRILHGGNHYLKSASSEMALLGHATFLDKGTLTDKNMGSTDELQTEQNVVISDLKEEREWLLKALEKASAKNTVLNKNLDELKTTILELESKFNQLMGEAEVAMATERITRETIEEQKETIAQYADQVLDLAKQIEAYRDQVDRLHEEHKKYKHAQSILHRMNQMHAQHLKANLPDRFDPDSGRMKKEPASGQNLSHADSLSNPIAMVEMQWLADRRKDQDQIEMLQKTIQGLERENRATREKLEASLATMHSESEWVLMFAKLTVSQDECTKANSKIESLGCVIEILQSQISLLESAADEYSKEKKTLKDRIAKIKEDLTIRDKSLKIAQSRLVEYEKDINKHEIRSKRIRSHYIGGNPNGNTEIMGQSTVDGVHDEVKACRLEISKKLILIRQWKTKANSLEKEMSTLKSATQNLIDPKMCEALQSHLKLTRQRVKDAETYVSRYTVREQQFIEAVKQLTMFIHQHIPPVDMNLFSKDATNTKTSGIEGCGVQDNETLYDTEEVIQAAREISKRYLQVDLCQILVEPQSRHSTDVMERLKAILNQDVFKDDLVGFIVDMLQMYI</sequence>
<gene>
    <name evidence="3" type="ORF">BASA50_007056</name>
</gene>
<evidence type="ECO:0000256" key="1">
    <source>
        <dbReference type="SAM" id="Coils"/>
    </source>
</evidence>